<dbReference type="InterPro" id="IPR011008">
    <property type="entry name" value="Dimeric_a/b-barrel"/>
</dbReference>
<name>A0A964FH39_9CYAN</name>
<dbReference type="NCBIfam" id="TIGR03792">
    <property type="entry name" value="TIGR03792 family protein"/>
    <property type="match status" value="1"/>
</dbReference>
<accession>A0A964FH39</accession>
<dbReference type="InterPro" id="IPR022512">
    <property type="entry name" value="CHP03792"/>
</dbReference>
<dbReference type="Gene3D" id="3.30.70.100">
    <property type="match status" value="1"/>
</dbReference>
<dbReference type="Proteomes" id="UP000729733">
    <property type="component" value="Unassembled WGS sequence"/>
</dbReference>
<dbReference type="InterPro" id="IPR007138">
    <property type="entry name" value="ABM_dom"/>
</dbReference>
<comment type="caution">
    <text evidence="2">The sequence shown here is derived from an EMBL/GenBank/DDBJ whole genome shotgun (WGS) entry which is preliminary data.</text>
</comment>
<keyword evidence="3" id="KW-1185">Reference proteome</keyword>
<dbReference type="SUPFAM" id="SSF54909">
    <property type="entry name" value="Dimeric alpha+beta barrel"/>
    <property type="match status" value="1"/>
</dbReference>
<reference evidence="2" key="1">
    <citation type="journal article" date="2021" name="Antonie Van Leeuwenhoek">
        <title>Draft genome and description of Waterburya agarophytonicola gen. nov. sp. nov. (Pleurocapsales, Cyanobacteria): a seaweed symbiont.</title>
        <authorList>
            <person name="Bonthond G."/>
            <person name="Shalygin S."/>
            <person name="Bayer T."/>
            <person name="Weinberger F."/>
        </authorList>
    </citation>
    <scope>NUCLEOTIDE SEQUENCE</scope>
    <source>
        <strain evidence="2">KI4</strain>
    </source>
</reference>
<gene>
    <name evidence="2" type="ORF">I4641_17485</name>
</gene>
<evidence type="ECO:0000259" key="1">
    <source>
        <dbReference type="Pfam" id="PF03992"/>
    </source>
</evidence>
<sequence>MVIEWLKFTVDSNSREQFIQKDEAIWTANLATYSGFLGKEVWIEPDAPGKVIFTIRWETRQQWKSIPLEDLVAIEKEFSTVMKQMNIKYKMIETKEFQIRKFPNNVSP</sequence>
<dbReference type="RefSeq" id="WP_229641867.1">
    <property type="nucleotide sequence ID" value="NZ_JADWDC010000054.1"/>
</dbReference>
<dbReference type="Pfam" id="PF03992">
    <property type="entry name" value="ABM"/>
    <property type="match status" value="1"/>
</dbReference>
<dbReference type="EMBL" id="JADWDC010000054">
    <property type="protein sequence ID" value="MCC0178766.1"/>
    <property type="molecule type" value="Genomic_DNA"/>
</dbReference>
<evidence type="ECO:0000313" key="3">
    <source>
        <dbReference type="Proteomes" id="UP000729733"/>
    </source>
</evidence>
<dbReference type="AlphaFoldDB" id="A0A964FH39"/>
<proteinExistence type="predicted"/>
<evidence type="ECO:0000313" key="2">
    <source>
        <dbReference type="EMBL" id="MCC0178766.1"/>
    </source>
</evidence>
<organism evidence="2 3">
    <name type="scientific">Waterburya agarophytonicola KI4</name>
    <dbReference type="NCBI Taxonomy" id="2874699"/>
    <lineage>
        <taxon>Bacteria</taxon>
        <taxon>Bacillati</taxon>
        <taxon>Cyanobacteriota</taxon>
        <taxon>Cyanophyceae</taxon>
        <taxon>Pleurocapsales</taxon>
        <taxon>Hyellaceae</taxon>
        <taxon>Waterburya</taxon>
        <taxon>Waterburya agarophytonicola</taxon>
    </lineage>
</organism>
<feature type="domain" description="ABM" evidence="1">
    <location>
        <begin position="1"/>
        <end position="64"/>
    </location>
</feature>
<protein>
    <submittedName>
        <fullName evidence="2">TIGR03792 family protein</fullName>
    </submittedName>
</protein>